<gene>
    <name evidence="1" type="ORF">M0R45_025193</name>
</gene>
<protein>
    <submittedName>
        <fullName evidence="1">Uncharacterized protein</fullName>
    </submittedName>
</protein>
<accession>A0AAW1WU05</accession>
<proteinExistence type="predicted"/>
<dbReference type="AlphaFoldDB" id="A0AAW1WU05"/>
<evidence type="ECO:0000313" key="1">
    <source>
        <dbReference type="EMBL" id="KAK9928036.1"/>
    </source>
</evidence>
<evidence type="ECO:0000313" key="2">
    <source>
        <dbReference type="Proteomes" id="UP001457282"/>
    </source>
</evidence>
<dbReference type="Proteomes" id="UP001457282">
    <property type="component" value="Unassembled WGS sequence"/>
</dbReference>
<comment type="caution">
    <text evidence="1">The sequence shown here is derived from an EMBL/GenBank/DDBJ whole genome shotgun (WGS) entry which is preliminary data.</text>
</comment>
<reference evidence="1 2" key="1">
    <citation type="journal article" date="2023" name="G3 (Bethesda)">
        <title>A chromosome-length genome assembly and annotation of blackberry (Rubus argutus, cv. 'Hillquist').</title>
        <authorList>
            <person name="Bruna T."/>
            <person name="Aryal R."/>
            <person name="Dudchenko O."/>
            <person name="Sargent D.J."/>
            <person name="Mead D."/>
            <person name="Buti M."/>
            <person name="Cavallini A."/>
            <person name="Hytonen T."/>
            <person name="Andres J."/>
            <person name="Pham M."/>
            <person name="Weisz D."/>
            <person name="Mascagni F."/>
            <person name="Usai G."/>
            <person name="Natali L."/>
            <person name="Bassil N."/>
            <person name="Fernandez G.E."/>
            <person name="Lomsadze A."/>
            <person name="Armour M."/>
            <person name="Olukolu B."/>
            <person name="Poorten T."/>
            <person name="Britton C."/>
            <person name="Davik J."/>
            <person name="Ashrafi H."/>
            <person name="Aiden E.L."/>
            <person name="Borodovsky M."/>
            <person name="Worthington M."/>
        </authorList>
    </citation>
    <scope>NUCLEOTIDE SEQUENCE [LARGE SCALE GENOMIC DNA]</scope>
    <source>
        <strain evidence="1">PI 553951</strain>
    </source>
</reference>
<keyword evidence="2" id="KW-1185">Reference proteome</keyword>
<sequence>MRLRVEEEENLEKGTAHRGLPLPCRCYPSCHREQSKPRRTKTPPNIHSTFAVSRPSPICSAGVYPLCP</sequence>
<organism evidence="1 2">
    <name type="scientific">Rubus argutus</name>
    <name type="common">Southern blackberry</name>
    <dbReference type="NCBI Taxonomy" id="59490"/>
    <lineage>
        <taxon>Eukaryota</taxon>
        <taxon>Viridiplantae</taxon>
        <taxon>Streptophyta</taxon>
        <taxon>Embryophyta</taxon>
        <taxon>Tracheophyta</taxon>
        <taxon>Spermatophyta</taxon>
        <taxon>Magnoliopsida</taxon>
        <taxon>eudicotyledons</taxon>
        <taxon>Gunneridae</taxon>
        <taxon>Pentapetalae</taxon>
        <taxon>rosids</taxon>
        <taxon>fabids</taxon>
        <taxon>Rosales</taxon>
        <taxon>Rosaceae</taxon>
        <taxon>Rosoideae</taxon>
        <taxon>Rosoideae incertae sedis</taxon>
        <taxon>Rubus</taxon>
    </lineage>
</organism>
<name>A0AAW1WU05_RUBAR</name>
<dbReference type="EMBL" id="JBEDUW010000005">
    <property type="protein sequence ID" value="KAK9928036.1"/>
    <property type="molecule type" value="Genomic_DNA"/>
</dbReference>